<dbReference type="PANTHER" id="PTHR35756:SF1">
    <property type="entry name" value="OS05G0337400 PROTEIN"/>
    <property type="match status" value="1"/>
</dbReference>
<dbReference type="PANTHER" id="PTHR35756">
    <property type="entry name" value="OS05G0337400 PROTEIN"/>
    <property type="match status" value="1"/>
</dbReference>
<name>A0AAD5ZDK5_9POAL</name>
<evidence type="ECO:0000313" key="2">
    <source>
        <dbReference type="Proteomes" id="UP001210211"/>
    </source>
</evidence>
<sequence length="192" mass="20653">MATISCSSPSSLFFNPIRSSTRATSPLTSLSLPSFHFARSVSLSHRYSSKHVEASRVVVKAVAEEETGLISEGGEEVVTAPSEDTVSVPVSPSDMLIMYFKAEGTMDDTAIPGVTGVLEAQDGIYDLEVTNAEGVATVVLTKETTVQATGVASKLVELIQSSGFKLHTLSLSFEDEEDEMYKSMIKYTEIEE</sequence>
<dbReference type="AlphaFoldDB" id="A0AAD5ZDK5"/>
<dbReference type="GO" id="GO:0009507">
    <property type="term" value="C:chloroplast"/>
    <property type="evidence" value="ECO:0007669"/>
    <property type="project" value="TreeGrafter"/>
</dbReference>
<evidence type="ECO:0000313" key="1">
    <source>
        <dbReference type="EMBL" id="KAJ3691570.1"/>
    </source>
</evidence>
<dbReference type="Proteomes" id="UP001210211">
    <property type="component" value="Unassembled WGS sequence"/>
</dbReference>
<reference evidence="1 2" key="1">
    <citation type="journal article" date="2022" name="Cell">
        <title>Repeat-based holocentromeres influence genome architecture and karyotype evolution.</title>
        <authorList>
            <person name="Hofstatter P.G."/>
            <person name="Thangavel G."/>
            <person name="Lux T."/>
            <person name="Neumann P."/>
            <person name="Vondrak T."/>
            <person name="Novak P."/>
            <person name="Zhang M."/>
            <person name="Costa L."/>
            <person name="Castellani M."/>
            <person name="Scott A."/>
            <person name="Toegelov H."/>
            <person name="Fuchs J."/>
            <person name="Mata-Sucre Y."/>
            <person name="Dias Y."/>
            <person name="Vanzela A.L.L."/>
            <person name="Huettel B."/>
            <person name="Almeida C.C.S."/>
            <person name="Simkova H."/>
            <person name="Souza G."/>
            <person name="Pedrosa-Harand A."/>
            <person name="Macas J."/>
            <person name="Mayer K.F.X."/>
            <person name="Houben A."/>
            <person name="Marques A."/>
        </authorList>
    </citation>
    <scope>NUCLEOTIDE SEQUENCE [LARGE SCALE GENOMIC DNA]</scope>
    <source>
        <strain evidence="1">RhyTen1mFocal</strain>
    </source>
</reference>
<dbReference type="EMBL" id="JAMRDG010000002">
    <property type="protein sequence ID" value="KAJ3691570.1"/>
    <property type="molecule type" value="Genomic_DNA"/>
</dbReference>
<accession>A0AAD5ZDK5</accession>
<proteinExistence type="predicted"/>
<gene>
    <name evidence="1" type="ORF">LUZ61_020734</name>
</gene>
<comment type="caution">
    <text evidence="1">The sequence shown here is derived from an EMBL/GenBank/DDBJ whole genome shotgun (WGS) entry which is preliminary data.</text>
</comment>
<protein>
    <submittedName>
        <fullName evidence="1">Uncharacterized protein</fullName>
    </submittedName>
</protein>
<keyword evidence="2" id="KW-1185">Reference proteome</keyword>
<organism evidence="1 2">
    <name type="scientific">Rhynchospora tenuis</name>
    <dbReference type="NCBI Taxonomy" id="198213"/>
    <lineage>
        <taxon>Eukaryota</taxon>
        <taxon>Viridiplantae</taxon>
        <taxon>Streptophyta</taxon>
        <taxon>Embryophyta</taxon>
        <taxon>Tracheophyta</taxon>
        <taxon>Spermatophyta</taxon>
        <taxon>Magnoliopsida</taxon>
        <taxon>Liliopsida</taxon>
        <taxon>Poales</taxon>
        <taxon>Cyperaceae</taxon>
        <taxon>Cyperoideae</taxon>
        <taxon>Rhynchosporeae</taxon>
        <taxon>Rhynchospora</taxon>
    </lineage>
</organism>